<sequence length="318" mass="36317">MNSMHDVFISYSSKDSTVADAICHIFEENGIKCWYAGRRSGLTDLTPGLSYSSEIVKGLKETKVVVLVLSSFSNQSHNVLNEVEVASNEGKVIIPFRIEGTDLSDDMYYYVKRFHWLEALTEPREEMINQLMRKVQHVLSLPVGDSLRKELDKSNHDLSIEIKQEASEISKFLEDGKVNQAKELTFQFLTDIFSSFGEYKKQQITTEKMEEMLNENYFSSVPDKRIAVSLYDLLSFVQSSEDDSSSSKLSKYQNHLLRITDWYERKSSEKSESKVETRHNSPSNKKTSVVNYTKIDSTINGDVNAPFSITGNVNNHKK</sequence>
<protein>
    <submittedName>
        <fullName evidence="3">TIR domain-containing protein</fullName>
    </submittedName>
</protein>
<reference evidence="3" key="1">
    <citation type="submission" date="2019-11" db="EMBL/GenBank/DDBJ databases">
        <authorList>
            <person name="Li J."/>
        </authorList>
    </citation>
    <scope>NUCLEOTIDE SEQUENCE</scope>
    <source>
        <strain evidence="3">B6B</strain>
    </source>
</reference>
<dbReference type="Pfam" id="PF13676">
    <property type="entry name" value="TIR_2"/>
    <property type="match status" value="1"/>
</dbReference>
<gene>
    <name evidence="3" type="ORF">GH741_00610</name>
</gene>
<evidence type="ECO:0000256" key="1">
    <source>
        <dbReference type="SAM" id="MobiDB-lite"/>
    </source>
</evidence>
<feature type="domain" description="TIR" evidence="2">
    <location>
        <begin position="3"/>
        <end position="139"/>
    </location>
</feature>
<evidence type="ECO:0000259" key="2">
    <source>
        <dbReference type="PROSITE" id="PS50104"/>
    </source>
</evidence>
<dbReference type="InterPro" id="IPR000157">
    <property type="entry name" value="TIR_dom"/>
</dbReference>
<feature type="compositionally biased region" description="Basic and acidic residues" evidence="1">
    <location>
        <begin position="268"/>
        <end position="279"/>
    </location>
</feature>
<feature type="compositionally biased region" description="Polar residues" evidence="1">
    <location>
        <begin position="280"/>
        <end position="289"/>
    </location>
</feature>
<name>A0A6A8D6E1_9BACI</name>
<dbReference type="Gene3D" id="3.40.50.10140">
    <property type="entry name" value="Toll/interleukin-1 receptor homology (TIR) domain"/>
    <property type="match status" value="1"/>
</dbReference>
<dbReference type="AlphaFoldDB" id="A0A6A8D6E1"/>
<dbReference type="EMBL" id="WJNG01000001">
    <property type="protein sequence ID" value="MRH41174.1"/>
    <property type="molecule type" value="Genomic_DNA"/>
</dbReference>
<accession>A0A6A8D6E1</accession>
<dbReference type="InterPro" id="IPR035897">
    <property type="entry name" value="Toll_tir_struct_dom_sf"/>
</dbReference>
<organism evidence="3 4">
    <name type="scientific">Aquibacillus halophilus</name>
    <dbReference type="NCBI Taxonomy" id="930132"/>
    <lineage>
        <taxon>Bacteria</taxon>
        <taxon>Bacillati</taxon>
        <taxon>Bacillota</taxon>
        <taxon>Bacilli</taxon>
        <taxon>Bacillales</taxon>
        <taxon>Bacillaceae</taxon>
        <taxon>Aquibacillus</taxon>
    </lineage>
</organism>
<dbReference type="OrthoDB" id="2049726at2"/>
<evidence type="ECO:0000313" key="4">
    <source>
        <dbReference type="Proteomes" id="UP000799092"/>
    </source>
</evidence>
<dbReference type="GO" id="GO:0007165">
    <property type="term" value="P:signal transduction"/>
    <property type="evidence" value="ECO:0007669"/>
    <property type="project" value="InterPro"/>
</dbReference>
<dbReference type="PROSITE" id="PS50104">
    <property type="entry name" value="TIR"/>
    <property type="match status" value="1"/>
</dbReference>
<comment type="caution">
    <text evidence="3">The sequence shown here is derived from an EMBL/GenBank/DDBJ whole genome shotgun (WGS) entry which is preliminary data.</text>
</comment>
<dbReference type="Proteomes" id="UP000799092">
    <property type="component" value="Unassembled WGS sequence"/>
</dbReference>
<evidence type="ECO:0000313" key="3">
    <source>
        <dbReference type="EMBL" id="MRH41174.1"/>
    </source>
</evidence>
<keyword evidence="4" id="KW-1185">Reference proteome</keyword>
<dbReference type="SUPFAM" id="SSF52200">
    <property type="entry name" value="Toll/Interleukin receptor TIR domain"/>
    <property type="match status" value="1"/>
</dbReference>
<feature type="region of interest" description="Disordered" evidence="1">
    <location>
        <begin position="268"/>
        <end position="289"/>
    </location>
</feature>
<proteinExistence type="predicted"/>